<accession>A0ABY4JUX1</accession>
<dbReference type="EMBL" id="CP096034">
    <property type="protein sequence ID" value="UPM56432.1"/>
    <property type="molecule type" value="Genomic_DNA"/>
</dbReference>
<dbReference type="Proteomes" id="UP000830639">
    <property type="component" value="Chromosome"/>
</dbReference>
<protein>
    <recommendedName>
        <fullName evidence="3">Dockerin domain-containing protein</fullName>
    </recommendedName>
</protein>
<sequence>MKENWGTINRATDINFDGKTDAKDFAFIEQNYMMKNPTVTDAPKPVKKYQGITIDLVKTQLGIN</sequence>
<organism evidence="1 2">
    <name type="scientific">Gottfriedia acidiceleris</name>
    <dbReference type="NCBI Taxonomy" id="371036"/>
    <lineage>
        <taxon>Bacteria</taxon>
        <taxon>Bacillati</taxon>
        <taxon>Bacillota</taxon>
        <taxon>Bacilli</taxon>
        <taxon>Bacillales</taxon>
        <taxon>Bacillaceae</taxon>
        <taxon>Gottfriedia</taxon>
    </lineage>
</organism>
<reference evidence="1 2" key="1">
    <citation type="submission" date="2022-04" db="EMBL/GenBank/DDBJ databases">
        <title>Mechanism of arsenic methylation and mitigation arsenic toxicity by Bacillus sp. LH14 from an Arsenic-Contaminated Paddy Soil.</title>
        <authorList>
            <person name="Wang D."/>
        </authorList>
    </citation>
    <scope>NUCLEOTIDE SEQUENCE [LARGE SCALE GENOMIC DNA]</scope>
    <source>
        <strain evidence="1 2">LH14</strain>
    </source>
</reference>
<evidence type="ECO:0000313" key="1">
    <source>
        <dbReference type="EMBL" id="UPM56432.1"/>
    </source>
</evidence>
<evidence type="ECO:0008006" key="3">
    <source>
        <dbReference type="Google" id="ProtNLM"/>
    </source>
</evidence>
<keyword evidence="2" id="KW-1185">Reference proteome</keyword>
<name>A0ABY4JUX1_9BACI</name>
<gene>
    <name evidence="1" type="ORF">MY490_06185</name>
</gene>
<evidence type="ECO:0000313" key="2">
    <source>
        <dbReference type="Proteomes" id="UP000830639"/>
    </source>
</evidence>
<proteinExistence type="predicted"/>